<evidence type="ECO:0000259" key="3">
    <source>
        <dbReference type="Pfam" id="PF01636"/>
    </source>
</evidence>
<gene>
    <name evidence="4" type="ORF">M3M28_06060</name>
</gene>
<dbReference type="SUPFAM" id="SSF53383">
    <property type="entry name" value="PLP-dependent transferases"/>
    <property type="match status" value="1"/>
</dbReference>
<sequence>MPTSPWERARPAIDADAARALLRDIYGLDGRLDELGSQQDRNYLVAQSDGTKCVLKVDHPATTPEQLAAQELAIGQVAAAGLEVPQLLLSREGRTATQLTDGPAQGAHVRLMTYLAGGTLAEHDAFGELEARVLGEAAGRVAAALVELEHPGCAHEIQWDLRRGLEVVAELIGDVRDEAHRATINEAMTLVSPVLEDVAGQLPVQPIHGDLTDDNVVGTDTGPGIIDFGDVGDGWRIAELAVAIASVLQRTGSFAHAVAALNEYARHRDVTDAELHALWPLVILRGAVLVVSGENQLRIDEGNEYASARMESEWRVLETALATPLEVAEAQFRLALGRPHRAELEYAPVFVGVERMRVVALNAEAPVFDRGAWLVSGTVDRELEASLETAELVATRYAEWRLDVASAPAPEAPENCALFVEVIAATSATVFAPFAGVVDVLDAETIDLSDGVIRARFRGVHGAVAGSVAAGAALGALATEIDGTPRVRVQLINGRDDATIDWASTDNAGERAALRPDPSALLGIAAAPSPVRQLRQERRRRALALGRASERFWDEPPVIVRGWGSYLIDHTARPLLDLVNNVAELGHSHPRITEVAARALETLNTNSRFLYGAYADFAERLVERANRAWPGEFDVAVPVNSGSEAVDLALRMARVFTKRRGVIVPREAYHGWTLASDAISTSTFDNPAAEDSRPDWVHLVEAPNAYRGSHRGEGAADGYLTEIERLLGNAPEPIAAFITESVLGNAGGVIPPEGYLRRAFAAIREHGGVAIADEVQVGYGRLGSHFWGAELAGARPDIITVAKAAGNGFPLGAVITRRELLDALADEGMFFSSAAGSPLSSAVGATVLDLVDKERVMERAARVGTRFTELMRDLQTRHAWIGEVHGSGLYQGVELVRDRETREPATEETARLCERMLRHGMIVQPASERQNVLKFKPPTTITEFDVEAFAQALDVELARLG</sequence>
<dbReference type="InterPro" id="IPR015422">
    <property type="entry name" value="PyrdxlP-dep_Trfase_small"/>
</dbReference>
<evidence type="ECO:0000256" key="1">
    <source>
        <dbReference type="ARBA" id="ARBA00008954"/>
    </source>
</evidence>
<evidence type="ECO:0000256" key="2">
    <source>
        <dbReference type="ARBA" id="ARBA00022898"/>
    </source>
</evidence>
<evidence type="ECO:0000313" key="4">
    <source>
        <dbReference type="EMBL" id="UQN16005.1"/>
    </source>
</evidence>
<dbReference type="InterPro" id="IPR005814">
    <property type="entry name" value="Aminotrans_3"/>
</dbReference>
<keyword evidence="2" id="KW-0663">Pyridoxal phosphate</keyword>
<dbReference type="Gene3D" id="3.40.640.10">
    <property type="entry name" value="Type I PLP-dependent aspartate aminotransferase-like (Major domain)"/>
    <property type="match status" value="1"/>
</dbReference>
<dbReference type="Pfam" id="PF01636">
    <property type="entry name" value="APH"/>
    <property type="match status" value="1"/>
</dbReference>
<accession>A0ABY4N002</accession>
<dbReference type="Gene3D" id="3.90.1150.10">
    <property type="entry name" value="Aspartate Aminotransferase, domain 1"/>
    <property type="match status" value="1"/>
</dbReference>
<dbReference type="PANTHER" id="PTHR45688">
    <property type="match status" value="1"/>
</dbReference>
<keyword evidence="4" id="KW-0808">Transferase</keyword>
<dbReference type="NCBIfam" id="NF004800">
    <property type="entry name" value="PRK06149.1"/>
    <property type="match status" value="1"/>
</dbReference>
<organism evidence="4">
    <name type="scientific">Gulosibacter sediminis</name>
    <dbReference type="NCBI Taxonomy" id="1729695"/>
    <lineage>
        <taxon>Bacteria</taxon>
        <taxon>Bacillati</taxon>
        <taxon>Actinomycetota</taxon>
        <taxon>Actinomycetes</taxon>
        <taxon>Micrococcales</taxon>
        <taxon>Microbacteriaceae</taxon>
        <taxon>Gulosibacter</taxon>
    </lineage>
</organism>
<proteinExistence type="inferred from homology"/>
<dbReference type="SUPFAM" id="SSF56112">
    <property type="entry name" value="Protein kinase-like (PK-like)"/>
    <property type="match status" value="1"/>
</dbReference>
<keyword evidence="4" id="KW-0032">Aminotransferase</keyword>
<comment type="similarity">
    <text evidence="1">Belongs to the class-III pyridoxal-phosphate-dependent aminotransferase family.</text>
</comment>
<dbReference type="Pfam" id="PF00202">
    <property type="entry name" value="Aminotran_3"/>
    <property type="match status" value="1"/>
</dbReference>
<dbReference type="InterPro" id="IPR002575">
    <property type="entry name" value="Aminoglycoside_PTrfase"/>
</dbReference>
<protein>
    <submittedName>
        <fullName evidence="4">Aminotransferase</fullName>
    </submittedName>
</protein>
<dbReference type="GO" id="GO:0008483">
    <property type="term" value="F:transaminase activity"/>
    <property type="evidence" value="ECO:0007669"/>
    <property type="project" value="UniProtKB-KW"/>
</dbReference>
<dbReference type="InterPro" id="IPR011009">
    <property type="entry name" value="Kinase-like_dom_sf"/>
</dbReference>
<dbReference type="CDD" id="cd00610">
    <property type="entry name" value="OAT_like"/>
    <property type="match status" value="1"/>
</dbReference>
<reference evidence="4" key="1">
    <citation type="submission" date="2022-05" db="EMBL/GenBank/DDBJ databases">
        <title>Complete genome sequence of toluene-degrading Gulosibacter sediminis strain ACHW.36C.</title>
        <authorList>
            <person name="Wai A.C."/>
            <person name="Lai G.K."/>
            <person name="Griffin S.D."/>
            <person name="Leung F.C."/>
        </authorList>
    </citation>
    <scope>NUCLEOTIDE SEQUENCE [LARGE SCALE GENOMIC DNA]</scope>
    <source>
        <strain evidence="4">ACHW.36C</strain>
    </source>
</reference>
<feature type="domain" description="Aminoglycoside phosphotransferase" evidence="3">
    <location>
        <begin position="38"/>
        <end position="263"/>
    </location>
</feature>
<dbReference type="InterPro" id="IPR015421">
    <property type="entry name" value="PyrdxlP-dep_Trfase_major"/>
</dbReference>
<dbReference type="EMBL" id="CP097160">
    <property type="protein sequence ID" value="UQN16005.1"/>
    <property type="molecule type" value="Genomic_DNA"/>
</dbReference>
<dbReference type="PANTHER" id="PTHR45688:SF13">
    <property type="entry name" value="ALANINE--GLYOXYLATE AMINOTRANSFERASE 2-LIKE"/>
    <property type="match status" value="1"/>
</dbReference>
<name>A0ABY4N002_9MICO</name>
<dbReference type="Gene3D" id="3.90.1200.10">
    <property type="match status" value="1"/>
</dbReference>
<dbReference type="InterPro" id="IPR015424">
    <property type="entry name" value="PyrdxlP-dep_Trfase"/>
</dbReference>